<dbReference type="EMBL" id="JAQNRK010000015">
    <property type="protein sequence ID" value="MDC1795493.1"/>
    <property type="molecule type" value="Genomic_DNA"/>
</dbReference>
<protein>
    <recommendedName>
        <fullName evidence="14">Lipoprotein</fullName>
    </recommendedName>
</protein>
<sequence>MIRKSVNCLVTLSLMFFVFLFVYACSSDADYSAKIEDIDRNLLIKSVAESDVFLDFILEHKLVMEQFMVYTRRLSDTELSEFKYNVNDDEYIQKIVEVTNLSSLLQSLEIKKNCLLADAGYGKLNQEERKILFMNYFEKPMYTAVKTRGEILNLKCYEQYTAECNRAERQCSIAVLACACVGSCACVLAAYLKLNDDLANAKRDFENCQNGK</sequence>
<evidence type="ECO:0000313" key="5">
    <source>
        <dbReference type="EMBL" id="KAB4241435.1"/>
    </source>
</evidence>
<evidence type="ECO:0000313" key="13">
    <source>
        <dbReference type="Proteomes" id="UP001215818"/>
    </source>
</evidence>
<dbReference type="AlphaFoldDB" id="A0A174FN01"/>
<dbReference type="Proteomes" id="UP000432488">
    <property type="component" value="Unassembled WGS sequence"/>
</dbReference>
<evidence type="ECO:0000313" key="12">
    <source>
        <dbReference type="Proteomes" id="UP000462376"/>
    </source>
</evidence>
<evidence type="ECO:0000313" key="4">
    <source>
        <dbReference type="EMBL" id="KAB4127591.1"/>
    </source>
</evidence>
<dbReference type="EMBL" id="CZAF01000002">
    <property type="protein sequence ID" value="CUO50246.1"/>
    <property type="molecule type" value="Genomic_DNA"/>
</dbReference>
<dbReference type="RefSeq" id="WP_022400929.1">
    <property type="nucleotide sequence ID" value="NZ_CACRTC010000037.1"/>
</dbReference>
<dbReference type="Proteomes" id="UP001218502">
    <property type="component" value="Unassembled WGS sequence"/>
</dbReference>
<reference evidence="9 10" key="2">
    <citation type="journal article" date="2019" name="Nat. Med.">
        <title>A library of human gut bacterial isolates paired with longitudinal multiomics data enables mechanistic microbiome research.</title>
        <authorList>
            <person name="Poyet M."/>
            <person name="Groussin M."/>
            <person name="Gibbons S.M."/>
            <person name="Avila-Pacheco J."/>
            <person name="Jiang X."/>
            <person name="Kearney S.M."/>
            <person name="Perrotta A.R."/>
            <person name="Berdy B."/>
            <person name="Zhao S."/>
            <person name="Lieberman T.D."/>
            <person name="Swanson P.K."/>
            <person name="Smith M."/>
            <person name="Roesemann S."/>
            <person name="Alexander J.E."/>
            <person name="Rich S.A."/>
            <person name="Livny J."/>
            <person name="Vlamakis H."/>
            <person name="Clish C."/>
            <person name="Bullock K."/>
            <person name="Deik A."/>
            <person name="Scott J."/>
            <person name="Pierce K.A."/>
            <person name="Xavier R.J."/>
            <person name="Alm E.J."/>
        </authorList>
    </citation>
    <scope>NUCLEOTIDE SEQUENCE [LARGE SCALE GENOMIC DNA]</scope>
    <source>
        <strain evidence="3 11">BIOML-A36</strain>
        <strain evidence="4 10">BIOML-A37</strain>
        <strain evidence="2 9">BIOML-A42</strain>
        <strain evidence="5 12">BIOML-A5</strain>
    </source>
</reference>
<dbReference type="Proteomes" id="UP001215818">
    <property type="component" value="Unassembled WGS sequence"/>
</dbReference>
<name>A0A174FN01_BACUN</name>
<dbReference type="EMBL" id="JAQNQY010000001">
    <property type="protein sequence ID" value="MDC1750911.1"/>
    <property type="molecule type" value="Genomic_DNA"/>
</dbReference>
<dbReference type="EMBL" id="WCUV01000001">
    <property type="protein sequence ID" value="KAB4096484.1"/>
    <property type="molecule type" value="Genomic_DNA"/>
</dbReference>
<evidence type="ECO:0000313" key="11">
    <source>
        <dbReference type="Proteomes" id="UP000441711"/>
    </source>
</evidence>
<dbReference type="EMBL" id="WCUP01000001">
    <property type="protein sequence ID" value="KAB4112022.1"/>
    <property type="molecule type" value="Genomic_DNA"/>
</dbReference>
<evidence type="ECO:0008006" key="14">
    <source>
        <dbReference type="Google" id="ProtNLM"/>
    </source>
</evidence>
<evidence type="ECO:0000313" key="9">
    <source>
        <dbReference type="Proteomes" id="UP000432488"/>
    </source>
</evidence>
<evidence type="ECO:0000313" key="7">
    <source>
        <dbReference type="EMBL" id="MDC1795493.1"/>
    </source>
</evidence>
<dbReference type="PROSITE" id="PS51257">
    <property type="entry name" value="PROKAR_LIPOPROTEIN"/>
    <property type="match status" value="1"/>
</dbReference>
<evidence type="ECO:0000313" key="10">
    <source>
        <dbReference type="Proteomes" id="UP000438773"/>
    </source>
</evidence>
<dbReference type="Proteomes" id="UP000441711">
    <property type="component" value="Unassembled WGS sequence"/>
</dbReference>
<dbReference type="Proteomes" id="UP000438773">
    <property type="component" value="Unassembled WGS sequence"/>
</dbReference>
<dbReference type="EMBL" id="WCTL01000001">
    <property type="protein sequence ID" value="KAB4241435.1"/>
    <property type="molecule type" value="Genomic_DNA"/>
</dbReference>
<evidence type="ECO:0000313" key="6">
    <source>
        <dbReference type="EMBL" id="MDC1750911.1"/>
    </source>
</evidence>
<proteinExistence type="predicted"/>
<dbReference type="Proteomes" id="UP000462376">
    <property type="component" value="Unassembled WGS sequence"/>
</dbReference>
<evidence type="ECO:0000313" key="1">
    <source>
        <dbReference type="EMBL" id="CUO50246.1"/>
    </source>
</evidence>
<evidence type="ECO:0000313" key="8">
    <source>
        <dbReference type="Proteomes" id="UP000095614"/>
    </source>
</evidence>
<accession>A0A174FN01</accession>
<evidence type="ECO:0000313" key="3">
    <source>
        <dbReference type="EMBL" id="KAB4112022.1"/>
    </source>
</evidence>
<evidence type="ECO:0000313" key="2">
    <source>
        <dbReference type="EMBL" id="KAB4096484.1"/>
    </source>
</evidence>
<gene>
    <name evidence="1" type="ORF">ERS852462_00610</name>
    <name evidence="5" type="ORF">GAP47_02130</name>
    <name evidence="2" type="ORF">GAQ56_01280</name>
    <name evidence="3" type="ORF">GAQ70_01460</name>
    <name evidence="4" type="ORF">GAQ75_03495</name>
    <name evidence="7" type="ORF">POY73_15315</name>
    <name evidence="6" type="ORF">POY80_00445</name>
</gene>
<dbReference type="Proteomes" id="UP000095614">
    <property type="component" value="Unassembled WGS sequence"/>
</dbReference>
<reference evidence="6 13" key="3">
    <citation type="submission" date="2022-10" db="EMBL/GenBank/DDBJ databases">
        <title>Human gut microbiome strain richness.</title>
        <authorList>
            <person name="Chen-Liaw A."/>
        </authorList>
    </citation>
    <scope>NUCLEOTIDE SEQUENCE</scope>
    <source>
        <strain evidence="6">A1_m1001262Bd0_191120</strain>
        <strain evidence="7 13">D53st1_B1_D53t1_180928</strain>
    </source>
</reference>
<reference evidence="1 8" key="1">
    <citation type="submission" date="2015-09" db="EMBL/GenBank/DDBJ databases">
        <authorList>
            <consortium name="Pathogen Informatics"/>
        </authorList>
    </citation>
    <scope>NUCLEOTIDE SEQUENCE [LARGE SCALE GENOMIC DNA]</scope>
    <source>
        <strain evidence="1 8">2789STDY5834847</strain>
    </source>
</reference>
<dbReference type="EMBL" id="WCUQ01000002">
    <property type="protein sequence ID" value="KAB4127591.1"/>
    <property type="molecule type" value="Genomic_DNA"/>
</dbReference>
<organism evidence="1 8">
    <name type="scientific">Bacteroides uniformis</name>
    <dbReference type="NCBI Taxonomy" id="820"/>
    <lineage>
        <taxon>Bacteria</taxon>
        <taxon>Pseudomonadati</taxon>
        <taxon>Bacteroidota</taxon>
        <taxon>Bacteroidia</taxon>
        <taxon>Bacteroidales</taxon>
        <taxon>Bacteroidaceae</taxon>
        <taxon>Bacteroides</taxon>
    </lineage>
</organism>